<proteinExistence type="predicted"/>
<dbReference type="AlphaFoldDB" id="A0A0F9NT34"/>
<evidence type="ECO:0000256" key="1">
    <source>
        <dbReference type="ARBA" id="ARBA00023002"/>
    </source>
</evidence>
<protein>
    <submittedName>
        <fullName evidence="2">Uncharacterized protein</fullName>
    </submittedName>
</protein>
<comment type="caution">
    <text evidence="2">The sequence shown here is derived from an EMBL/GenBank/DDBJ whole genome shotgun (WGS) entry which is preliminary data.</text>
</comment>
<name>A0A0F9NT34_9ZZZZ</name>
<keyword evidence="1" id="KW-0560">Oxidoreductase</keyword>
<reference evidence="2" key="1">
    <citation type="journal article" date="2015" name="Nature">
        <title>Complex archaea that bridge the gap between prokaryotes and eukaryotes.</title>
        <authorList>
            <person name="Spang A."/>
            <person name="Saw J.H."/>
            <person name="Jorgensen S.L."/>
            <person name="Zaremba-Niedzwiedzka K."/>
            <person name="Martijn J."/>
            <person name="Lind A.E."/>
            <person name="van Eijk R."/>
            <person name="Schleper C."/>
            <person name="Guy L."/>
            <person name="Ettema T.J."/>
        </authorList>
    </citation>
    <scope>NUCLEOTIDE SEQUENCE</scope>
</reference>
<dbReference type="EMBL" id="LAZR01007566">
    <property type="protein sequence ID" value="KKM84447.1"/>
    <property type="molecule type" value="Genomic_DNA"/>
</dbReference>
<sequence>MSGLLDKTRGIIRKTYPSFEYTVFHDTPVTTLTKSLSECRMALLTTGGLHLKSDMPFDTRIPEGDCSYRMLPGDVVHDDIMVTHESYDHKFINADLNCVFPIDRMREYVREGRLSSLSEEHYSFMGHIYVTGPLLENARRAGSRLKSIGVDVALLTPT</sequence>
<dbReference type="InterPro" id="IPR010187">
    <property type="entry name" value="Various_sel_PB"/>
</dbReference>
<dbReference type="Pfam" id="PF07355">
    <property type="entry name" value="GRDB"/>
    <property type="match status" value="1"/>
</dbReference>
<organism evidence="2">
    <name type="scientific">marine sediment metagenome</name>
    <dbReference type="NCBI Taxonomy" id="412755"/>
    <lineage>
        <taxon>unclassified sequences</taxon>
        <taxon>metagenomes</taxon>
        <taxon>ecological metagenomes</taxon>
    </lineage>
</organism>
<evidence type="ECO:0000313" key="2">
    <source>
        <dbReference type="EMBL" id="KKM84447.1"/>
    </source>
</evidence>
<gene>
    <name evidence="2" type="ORF">LCGC14_1299050</name>
</gene>
<dbReference type="GO" id="GO:0050485">
    <property type="term" value="F:oxidoreductase activity, acting on X-H and Y-H to form an X-Y bond, with a disulfide as acceptor"/>
    <property type="evidence" value="ECO:0007669"/>
    <property type="project" value="InterPro"/>
</dbReference>
<accession>A0A0F9NT34</accession>